<proteinExistence type="predicted"/>
<dbReference type="EMBL" id="KQ086219">
    <property type="protein sequence ID" value="KLO06291.1"/>
    <property type="molecule type" value="Genomic_DNA"/>
</dbReference>
<reference evidence="2 3" key="1">
    <citation type="submission" date="2015-04" db="EMBL/GenBank/DDBJ databases">
        <title>Complete genome sequence of Schizopora paradoxa KUC8140, a cosmopolitan wood degrader in East Asia.</title>
        <authorList>
            <consortium name="DOE Joint Genome Institute"/>
            <person name="Min B."/>
            <person name="Park H."/>
            <person name="Jang Y."/>
            <person name="Kim J.-J."/>
            <person name="Kim K.H."/>
            <person name="Pangilinan J."/>
            <person name="Lipzen A."/>
            <person name="Riley R."/>
            <person name="Grigoriev I.V."/>
            <person name="Spatafora J.W."/>
            <person name="Choi I.-G."/>
        </authorList>
    </citation>
    <scope>NUCLEOTIDE SEQUENCE [LARGE SCALE GENOMIC DNA]</scope>
    <source>
        <strain evidence="2 3">KUC8140</strain>
    </source>
</reference>
<organism evidence="2 3">
    <name type="scientific">Schizopora paradoxa</name>
    <dbReference type="NCBI Taxonomy" id="27342"/>
    <lineage>
        <taxon>Eukaryota</taxon>
        <taxon>Fungi</taxon>
        <taxon>Dikarya</taxon>
        <taxon>Basidiomycota</taxon>
        <taxon>Agaricomycotina</taxon>
        <taxon>Agaricomycetes</taxon>
        <taxon>Hymenochaetales</taxon>
        <taxon>Schizoporaceae</taxon>
        <taxon>Schizopora</taxon>
    </lineage>
</organism>
<sequence length="533" mass="59988">MKSHHGKSKGQQVNASLANGSASEDTNAYTLGVAPITRKKVAVTKERQMQELTADGPKAYDSLMLHVLENTNDYHCSDSQGWLRYRTSFNPDKRKRLGSHQEGMNPNNHVELASYSWKNNSCWLDTSVQLLSQCILRDFASFEELLDAPGDPPHSVGQTLLRHFRFRKELLEGNYTPMEMCSRLNEARDMVRSSLVEWGVVKDMASHESLFVWLASLIKGSNLQFPAVRMTYNVASCFVPHYISVRTCDGGTRHPAHQQIDCTPWPIESVVLPDELHLVYEGDAAKLVGDQVCANRIPDVSPHCWRNNPDISPDYCNGSASSLRVWTSFPLCLRLELPERSESPAYLVWKFPDSIPLVGLELDGREVECFYDIVGCAYFSPSSHHFTCTVADVNGRWYYYDDGSNGGLLTPVASCEPLAFGGEVYNLTIGQQRRRTVAAVYNLRGGVLDQERMLRKIRADLLKFHNISITKPTSRISPFALSLDPELTALCVTRVVWMKDPIACSSIDYDGVPVPRVPNKKSNKRQGNFDQYR</sequence>
<evidence type="ECO:0000256" key="1">
    <source>
        <dbReference type="SAM" id="MobiDB-lite"/>
    </source>
</evidence>
<dbReference type="Proteomes" id="UP000053477">
    <property type="component" value="Unassembled WGS sequence"/>
</dbReference>
<evidence type="ECO:0000313" key="3">
    <source>
        <dbReference type="Proteomes" id="UP000053477"/>
    </source>
</evidence>
<dbReference type="AlphaFoldDB" id="A0A0H2RN70"/>
<feature type="compositionally biased region" description="Polar residues" evidence="1">
    <location>
        <begin position="9"/>
        <end position="22"/>
    </location>
</feature>
<dbReference type="STRING" id="27342.A0A0H2RN70"/>
<accession>A0A0H2RN70</accession>
<dbReference type="OrthoDB" id="3046222at2759"/>
<feature type="region of interest" description="Disordered" evidence="1">
    <location>
        <begin position="1"/>
        <end position="22"/>
    </location>
</feature>
<name>A0A0H2RN70_9AGAM</name>
<dbReference type="InParanoid" id="A0A0H2RN70"/>
<gene>
    <name evidence="2" type="ORF">SCHPADRAFT_946216</name>
</gene>
<evidence type="ECO:0000313" key="2">
    <source>
        <dbReference type="EMBL" id="KLO06291.1"/>
    </source>
</evidence>
<protein>
    <submittedName>
        <fullName evidence="2">Uncharacterized protein</fullName>
    </submittedName>
</protein>
<keyword evidence="3" id="KW-1185">Reference proteome</keyword>